<dbReference type="AlphaFoldDB" id="A0A645JGU7"/>
<proteinExistence type="predicted"/>
<accession>A0A645JGU7</accession>
<dbReference type="EMBL" id="VSSQ01140446">
    <property type="protein sequence ID" value="MPN62442.1"/>
    <property type="molecule type" value="Genomic_DNA"/>
</dbReference>
<gene>
    <name evidence="1" type="ORF">SDC9_210190</name>
</gene>
<protein>
    <submittedName>
        <fullName evidence="1">Uncharacterized protein</fullName>
    </submittedName>
</protein>
<organism evidence="1">
    <name type="scientific">bioreactor metagenome</name>
    <dbReference type="NCBI Taxonomy" id="1076179"/>
    <lineage>
        <taxon>unclassified sequences</taxon>
        <taxon>metagenomes</taxon>
        <taxon>ecological metagenomes</taxon>
    </lineage>
</organism>
<evidence type="ECO:0000313" key="1">
    <source>
        <dbReference type="EMBL" id="MPN62442.1"/>
    </source>
</evidence>
<reference evidence="1" key="1">
    <citation type="submission" date="2019-08" db="EMBL/GenBank/DDBJ databases">
        <authorList>
            <person name="Kucharzyk K."/>
            <person name="Murdoch R.W."/>
            <person name="Higgins S."/>
            <person name="Loffler F."/>
        </authorList>
    </citation>
    <scope>NUCLEOTIDE SEQUENCE</scope>
</reference>
<comment type="caution">
    <text evidence="1">The sequence shown here is derived from an EMBL/GenBank/DDBJ whole genome shotgun (WGS) entry which is preliminary data.</text>
</comment>
<name>A0A645JGU7_9ZZZZ</name>
<sequence>MLCIAGLGHELQVHGNGERRLGLQVRHQVRHGGVVGQIHVLLVDGHIHDGGTEQGCLSVELHGKIEARGQG</sequence>